<accession>A0A8S1C1X1</accession>
<comment type="caution">
    <text evidence="8">The sequence shown here is derived from an EMBL/GenBank/DDBJ whole genome shotgun (WGS) entry which is preliminary data.</text>
</comment>
<dbReference type="AlphaFoldDB" id="A0A8S1C1X1"/>
<gene>
    <name evidence="8" type="ORF">CLODIP_2_CD14838</name>
</gene>
<dbReference type="SUPFAM" id="SSF54928">
    <property type="entry name" value="RNA-binding domain, RBD"/>
    <property type="match status" value="2"/>
</dbReference>
<dbReference type="InterPro" id="IPR012677">
    <property type="entry name" value="Nucleotide-bd_a/b_plait_sf"/>
</dbReference>
<feature type="region of interest" description="Disordered" evidence="6">
    <location>
        <begin position="1"/>
        <end position="37"/>
    </location>
</feature>
<evidence type="ECO:0000256" key="1">
    <source>
        <dbReference type="ARBA" id="ARBA00004123"/>
    </source>
</evidence>
<feature type="compositionally biased region" description="Basic and acidic residues" evidence="6">
    <location>
        <begin position="538"/>
        <end position="559"/>
    </location>
</feature>
<keyword evidence="4" id="KW-0539">Nucleus</keyword>
<dbReference type="InterPro" id="IPR000504">
    <property type="entry name" value="RRM_dom"/>
</dbReference>
<evidence type="ECO:0000259" key="7">
    <source>
        <dbReference type="PROSITE" id="PS50102"/>
    </source>
</evidence>
<dbReference type="OrthoDB" id="3945418at2759"/>
<dbReference type="Proteomes" id="UP000494165">
    <property type="component" value="Unassembled WGS sequence"/>
</dbReference>
<comment type="subcellular location">
    <subcellularLocation>
        <location evidence="1">Nucleus</location>
    </subcellularLocation>
</comment>
<dbReference type="SMART" id="SM00360">
    <property type="entry name" value="RRM"/>
    <property type="match status" value="3"/>
</dbReference>
<evidence type="ECO:0000256" key="5">
    <source>
        <dbReference type="PROSITE-ProRule" id="PRU00176"/>
    </source>
</evidence>
<feature type="region of interest" description="Disordered" evidence="6">
    <location>
        <begin position="535"/>
        <end position="566"/>
    </location>
</feature>
<keyword evidence="3 5" id="KW-0694">RNA-binding</keyword>
<keyword evidence="9" id="KW-1185">Reference proteome</keyword>
<protein>
    <recommendedName>
        <fullName evidence="7">RRM domain-containing protein</fullName>
    </recommendedName>
</protein>
<feature type="domain" description="RRM" evidence="7">
    <location>
        <begin position="373"/>
        <end position="483"/>
    </location>
</feature>
<dbReference type="Gene3D" id="3.30.70.330">
    <property type="match status" value="3"/>
</dbReference>
<dbReference type="InterPro" id="IPR051945">
    <property type="entry name" value="RRM_MRD1_RNA_proc_ribogen"/>
</dbReference>
<proteinExistence type="predicted"/>
<feature type="region of interest" description="Disordered" evidence="6">
    <location>
        <begin position="135"/>
        <end position="218"/>
    </location>
</feature>
<dbReference type="PROSITE" id="PS50102">
    <property type="entry name" value="RRM"/>
    <property type="match status" value="3"/>
</dbReference>
<evidence type="ECO:0000313" key="9">
    <source>
        <dbReference type="Proteomes" id="UP000494165"/>
    </source>
</evidence>
<evidence type="ECO:0000256" key="4">
    <source>
        <dbReference type="ARBA" id="ARBA00023242"/>
    </source>
</evidence>
<dbReference type="InterPro" id="IPR035979">
    <property type="entry name" value="RBD_domain_sf"/>
</dbReference>
<name>A0A8S1C1X1_9INSE</name>
<dbReference type="CDD" id="cd12416">
    <property type="entry name" value="RRM4_RBM28_like"/>
    <property type="match status" value="1"/>
</dbReference>
<dbReference type="CDD" id="cd12415">
    <property type="entry name" value="RRM3_RBM28_like"/>
    <property type="match status" value="1"/>
</dbReference>
<feature type="domain" description="RRM" evidence="7">
    <location>
        <begin position="224"/>
        <end position="328"/>
    </location>
</feature>
<dbReference type="GO" id="GO:0005730">
    <property type="term" value="C:nucleolus"/>
    <property type="evidence" value="ECO:0007669"/>
    <property type="project" value="TreeGrafter"/>
</dbReference>
<sequence length="579" mass="65470">MSLKEKTQKKRPSGFLAGLRKPVEPAPKPKKRKIDPAKLDGKQLWQSRRKKGRLIVRNLPFQITEDKLREHFEKFGKVIDTVLLRRNDGKLVGCGFVEFENKENAKTALEECSGKPLMKRPIVVDWALPKANFQHSQKNAGAEIKEEVESSEGEEDDVKPSKPTVNEVKKDTSDSEEDSSNDDRDAEDSEEDDNQFDEQDEEDSEGGDEREDKVIYRDNPEDGKTVFLKCVPFSATEDDLRDCLDKFGPVQYVAICMDANTMHSRGSAFVKFKTRESADKCLQAGASDLRVGTGVLDPHPALNKKNLQQKMEDKKEDKVKNDGRNLYLIKEGVILAGSTAAKGVSAEDMSYRLRLEQSKSQMLRNLSMVISPLRLAVHNLPDNYSDQSLRNAFKKHAPAGSKITEAKIMRDLKKVDSKGQGVSKGYGFVSFTNHEDALSALRAVNNNPNIFTPKKRPIVSFSIENKALLNARQKRLEVSKYKNPNFLKKLKDSSDEKKAGRNEIRRVQPGQGEAFVGIEAHKKQKVKLPTNKTLKAQSDLHRKSISTEKKQLKRLNESKKQKKERLKKRMVGILQLSLR</sequence>
<dbReference type="FunFam" id="3.30.70.330:FF:000182">
    <property type="entry name" value="RNA-binding motif protein 28"/>
    <property type="match status" value="1"/>
</dbReference>
<organism evidence="8 9">
    <name type="scientific">Cloeon dipterum</name>
    <dbReference type="NCBI Taxonomy" id="197152"/>
    <lineage>
        <taxon>Eukaryota</taxon>
        <taxon>Metazoa</taxon>
        <taxon>Ecdysozoa</taxon>
        <taxon>Arthropoda</taxon>
        <taxon>Hexapoda</taxon>
        <taxon>Insecta</taxon>
        <taxon>Pterygota</taxon>
        <taxon>Palaeoptera</taxon>
        <taxon>Ephemeroptera</taxon>
        <taxon>Pisciforma</taxon>
        <taxon>Baetidae</taxon>
        <taxon>Cloeon</taxon>
    </lineage>
</organism>
<dbReference type="GO" id="GO:0003729">
    <property type="term" value="F:mRNA binding"/>
    <property type="evidence" value="ECO:0007669"/>
    <property type="project" value="TreeGrafter"/>
</dbReference>
<keyword evidence="2" id="KW-0677">Repeat</keyword>
<evidence type="ECO:0000313" key="8">
    <source>
        <dbReference type="EMBL" id="CAB3363082.1"/>
    </source>
</evidence>
<feature type="compositionally biased region" description="Acidic residues" evidence="6">
    <location>
        <begin position="174"/>
        <end position="209"/>
    </location>
</feature>
<dbReference type="EMBL" id="CADEPI010000011">
    <property type="protein sequence ID" value="CAB3363082.1"/>
    <property type="molecule type" value="Genomic_DNA"/>
</dbReference>
<evidence type="ECO:0000256" key="3">
    <source>
        <dbReference type="ARBA" id="ARBA00022884"/>
    </source>
</evidence>
<dbReference type="PANTHER" id="PTHR48039:SF5">
    <property type="entry name" value="RNA-BINDING PROTEIN 28"/>
    <property type="match status" value="1"/>
</dbReference>
<dbReference type="CDD" id="cd12414">
    <property type="entry name" value="RRM2_RBM28_like"/>
    <property type="match status" value="1"/>
</dbReference>
<dbReference type="Pfam" id="PF00076">
    <property type="entry name" value="RRM_1"/>
    <property type="match status" value="3"/>
</dbReference>
<evidence type="ECO:0000256" key="2">
    <source>
        <dbReference type="ARBA" id="ARBA00022737"/>
    </source>
</evidence>
<feature type="domain" description="RRM" evidence="7">
    <location>
        <begin position="52"/>
        <end position="129"/>
    </location>
</feature>
<dbReference type="PANTHER" id="PTHR48039">
    <property type="entry name" value="RNA-BINDING MOTIF PROTEIN 14B"/>
    <property type="match status" value="1"/>
</dbReference>
<evidence type="ECO:0000256" key="6">
    <source>
        <dbReference type="SAM" id="MobiDB-lite"/>
    </source>
</evidence>
<reference evidence="8 9" key="1">
    <citation type="submission" date="2020-04" db="EMBL/GenBank/DDBJ databases">
        <authorList>
            <person name="Alioto T."/>
            <person name="Alioto T."/>
            <person name="Gomez Garrido J."/>
        </authorList>
    </citation>
    <scope>NUCLEOTIDE SEQUENCE [LARGE SCALE GENOMIC DNA]</scope>
</reference>